<dbReference type="PROSITE" id="PS50234">
    <property type="entry name" value="VWFA"/>
    <property type="match status" value="1"/>
</dbReference>
<keyword evidence="2" id="KW-0472">Membrane</keyword>
<dbReference type="Pfam" id="PF13519">
    <property type="entry name" value="VWA_2"/>
    <property type="match status" value="1"/>
</dbReference>
<name>A0ABP6KX60_9ACTN</name>
<feature type="region of interest" description="Disordered" evidence="1">
    <location>
        <begin position="1"/>
        <end position="20"/>
    </location>
</feature>
<keyword evidence="2" id="KW-0812">Transmembrane</keyword>
<evidence type="ECO:0000256" key="1">
    <source>
        <dbReference type="SAM" id="MobiDB-lite"/>
    </source>
</evidence>
<keyword evidence="5" id="KW-1185">Reference proteome</keyword>
<dbReference type="InterPro" id="IPR036465">
    <property type="entry name" value="vWFA_dom_sf"/>
</dbReference>
<evidence type="ECO:0000256" key="2">
    <source>
        <dbReference type="SAM" id="Phobius"/>
    </source>
</evidence>
<keyword evidence="2" id="KW-1133">Transmembrane helix</keyword>
<dbReference type="EMBL" id="BAAAWD010000015">
    <property type="protein sequence ID" value="GAA3024464.1"/>
    <property type="molecule type" value="Genomic_DNA"/>
</dbReference>
<dbReference type="Proteomes" id="UP001499930">
    <property type="component" value="Unassembled WGS sequence"/>
</dbReference>
<dbReference type="CDD" id="cd00198">
    <property type="entry name" value="vWFA"/>
    <property type="match status" value="1"/>
</dbReference>
<evidence type="ECO:0000313" key="4">
    <source>
        <dbReference type="EMBL" id="GAA3024464.1"/>
    </source>
</evidence>
<dbReference type="SUPFAM" id="SSF53300">
    <property type="entry name" value="vWA-like"/>
    <property type="match status" value="1"/>
</dbReference>
<dbReference type="InterPro" id="IPR002035">
    <property type="entry name" value="VWF_A"/>
</dbReference>
<organism evidence="4 5">
    <name type="scientific">Streptosporangium longisporum</name>
    <dbReference type="NCBI Taxonomy" id="46187"/>
    <lineage>
        <taxon>Bacteria</taxon>
        <taxon>Bacillati</taxon>
        <taxon>Actinomycetota</taxon>
        <taxon>Actinomycetes</taxon>
        <taxon>Streptosporangiales</taxon>
        <taxon>Streptosporangiaceae</taxon>
        <taxon>Streptosporangium</taxon>
    </lineage>
</organism>
<gene>
    <name evidence="4" type="ORF">GCM10017559_57480</name>
</gene>
<feature type="transmembrane region" description="Helical" evidence="2">
    <location>
        <begin position="52"/>
        <end position="72"/>
    </location>
</feature>
<sequence>MVQSEKTREPGPPADDTGPTNRAWQLVTGFSNALVQTLLVLLALSVSTTSKLVLIGSILALTALTVFPGVLLRNAAWLRRAFPGWISGRLESLFRVTQRNAWRFLTAGVLVTVLVVLAVVPKDEPWRTCQIPDEITLLASDETAPVIRRAAGEFMARKVDWWGCRQVNITVSGLRAGEARERLRDWTFPVQPTTERTAREAPGARPDGWIADFAEEIDYVRRDETPAEGRTFGERTVVATSPLVVAASPALADDLTQGDWRPGGRDWASLLRGKTGSRLQVLRTHPRASNVGLMAAAATPLPEEDLSAKTRLSDDTRDLMCRYAGSGEASPMLLTEQQLHELNLGLSGTGPAPGDCAAPGTVGGRPSTTRPSALDEPLTAVYPAGGHAMRYTCVSKKWPDLRRPLVITRTVEEFCGALREILPRYGFRDDRGRLALDRLPKRTSWLKAEARVADWRPDVLALLHELRTPLGEHVLVVVDVSGSMARNKVNDGRSRLEAAIQLAQLVVTSRGGDLTTGIATFFPGDGHAVDPAPVRDGGKALAGRLGTALEEYRTGSRPDPPMRPVLKEALARMEGTGDPEERRIVLVLTDGGNPAGLTAADLRGHGGVRLAMLSFDLHGCDTPPLPELRDRELLSCHDVSTDPEKTLDDAFNELRTATG</sequence>
<proteinExistence type="predicted"/>
<dbReference type="RefSeq" id="WP_344900788.1">
    <property type="nucleotide sequence ID" value="NZ_BAAAWD010000015.1"/>
</dbReference>
<protein>
    <recommendedName>
        <fullName evidence="3">VWFA domain-containing protein</fullName>
    </recommendedName>
</protein>
<dbReference type="Gene3D" id="3.40.50.410">
    <property type="entry name" value="von Willebrand factor, type A domain"/>
    <property type="match status" value="1"/>
</dbReference>
<dbReference type="Pfam" id="PF13531">
    <property type="entry name" value="SBP_bac_11"/>
    <property type="match status" value="1"/>
</dbReference>
<reference evidence="5" key="1">
    <citation type="journal article" date="2019" name="Int. J. Syst. Evol. Microbiol.">
        <title>The Global Catalogue of Microorganisms (GCM) 10K type strain sequencing project: providing services to taxonomists for standard genome sequencing and annotation.</title>
        <authorList>
            <consortium name="The Broad Institute Genomics Platform"/>
            <consortium name="The Broad Institute Genome Sequencing Center for Infectious Disease"/>
            <person name="Wu L."/>
            <person name="Ma J."/>
        </authorList>
    </citation>
    <scope>NUCLEOTIDE SEQUENCE [LARGE SCALE GENOMIC DNA]</scope>
    <source>
        <strain evidence="5">JCM 3106</strain>
    </source>
</reference>
<evidence type="ECO:0000259" key="3">
    <source>
        <dbReference type="PROSITE" id="PS50234"/>
    </source>
</evidence>
<feature type="transmembrane region" description="Helical" evidence="2">
    <location>
        <begin position="26"/>
        <end position="46"/>
    </location>
</feature>
<accession>A0ABP6KX60</accession>
<comment type="caution">
    <text evidence="4">The sequence shown here is derived from an EMBL/GenBank/DDBJ whole genome shotgun (WGS) entry which is preliminary data.</text>
</comment>
<feature type="transmembrane region" description="Helical" evidence="2">
    <location>
        <begin position="101"/>
        <end position="120"/>
    </location>
</feature>
<evidence type="ECO:0000313" key="5">
    <source>
        <dbReference type="Proteomes" id="UP001499930"/>
    </source>
</evidence>
<feature type="domain" description="VWFA" evidence="3">
    <location>
        <begin position="473"/>
        <end position="654"/>
    </location>
</feature>